<comment type="caution">
    <text evidence="7">The sequence shown here is derived from an EMBL/GenBank/DDBJ whole genome shotgun (WGS) entry which is preliminary data.</text>
</comment>
<dbReference type="SMART" id="SM00249">
    <property type="entry name" value="PHD"/>
    <property type="match status" value="1"/>
</dbReference>
<name>A0AAV4A909_9GAST</name>
<dbReference type="InterPro" id="IPR001965">
    <property type="entry name" value="Znf_PHD"/>
</dbReference>
<feature type="domain" description="PHD-type" evidence="5">
    <location>
        <begin position="607"/>
        <end position="657"/>
    </location>
</feature>
<sequence length="661" mass="73214">MAEISAIETVFPGTPVNLCSFHIHQAVRRFLRKELPSASVETVMDMFMSQVYTESEEEFHSYSFRISQIVPQVVKDYFNKNWWSKSVLWAACKNVNIIKLLATTTNHIESYHSKIKKTLNEKISLHKCLQELLSLDLDKFKEHNVHNIIAANSVLYDIRDKDATQKKITSTCSKFAASLLKVQLSCARKTAYKITNSESKYTVAYREKVHETTTELCSCSFFQHLRLQCRHIFALRGHLNLEPFDNNLVSERFKILSRCESSSVDINTSCPSSAVVVRPNPSLNTTEGRYKRAKNICDNLVNHLALVGAQEFKEKITHLEALLGYWTGSASGAVVIDAPSYSQDSVSIVGAVSISQSGPLNSNPSCDTVDHVVAVSPSLQEPISVGSVSISESGPLNPNPSSDTVDHVVAVSPSLQEPISVGSVSISESGPLNPNPSSDTVDHVVAVSPSLQEPISVGGAVSISESLPLNPCLASDTVHVAASSSSVTSAGSLALRDVKLARLAKAKGRPRNRQMFTASHKRKREGPVKYVNLPVEKQQLLLIRAVCGSNFTCSNSTIASVDIKHYTDFADTVLEPTIKLDIIQSYFDEVTWCNVLEGIENRRHDGIYKCGECREIDDFSQKMIMCEQCLVWFHFSCADCRSKMKVPTWFCSTCFETELNW</sequence>
<dbReference type="InterPro" id="IPR007527">
    <property type="entry name" value="Znf_SWIM"/>
</dbReference>
<dbReference type="EMBL" id="BLXT01003662">
    <property type="protein sequence ID" value="GFO02949.1"/>
    <property type="molecule type" value="Genomic_DNA"/>
</dbReference>
<evidence type="ECO:0000313" key="8">
    <source>
        <dbReference type="Proteomes" id="UP000735302"/>
    </source>
</evidence>
<evidence type="ECO:0000259" key="6">
    <source>
        <dbReference type="PROSITE" id="PS50966"/>
    </source>
</evidence>
<feature type="domain" description="SWIM-type" evidence="6">
    <location>
        <begin position="201"/>
        <end position="240"/>
    </location>
</feature>
<dbReference type="InterPro" id="IPR052579">
    <property type="entry name" value="Zinc_finger_SWIM"/>
</dbReference>
<dbReference type="PROSITE" id="PS50016">
    <property type="entry name" value="ZF_PHD_2"/>
    <property type="match status" value="1"/>
</dbReference>
<dbReference type="Pfam" id="PF00628">
    <property type="entry name" value="PHD"/>
    <property type="match status" value="1"/>
</dbReference>
<dbReference type="PANTHER" id="PTHR31569:SF4">
    <property type="entry name" value="SWIM-TYPE DOMAIN-CONTAINING PROTEIN"/>
    <property type="match status" value="1"/>
</dbReference>
<dbReference type="PROSITE" id="PS01359">
    <property type="entry name" value="ZF_PHD_1"/>
    <property type="match status" value="1"/>
</dbReference>
<dbReference type="Gene3D" id="3.30.40.10">
    <property type="entry name" value="Zinc/RING finger domain, C3HC4 (zinc finger)"/>
    <property type="match status" value="1"/>
</dbReference>
<keyword evidence="1" id="KW-0479">Metal-binding</keyword>
<proteinExistence type="predicted"/>
<dbReference type="InterPro" id="IPR011011">
    <property type="entry name" value="Znf_FYVE_PHD"/>
</dbReference>
<dbReference type="Proteomes" id="UP000735302">
    <property type="component" value="Unassembled WGS sequence"/>
</dbReference>
<evidence type="ECO:0000313" key="7">
    <source>
        <dbReference type="EMBL" id="GFO02949.1"/>
    </source>
</evidence>
<dbReference type="PANTHER" id="PTHR31569">
    <property type="entry name" value="SWIM-TYPE DOMAIN-CONTAINING PROTEIN"/>
    <property type="match status" value="1"/>
</dbReference>
<dbReference type="AlphaFoldDB" id="A0AAV4A909"/>
<evidence type="ECO:0000256" key="3">
    <source>
        <dbReference type="ARBA" id="ARBA00022833"/>
    </source>
</evidence>
<dbReference type="PROSITE" id="PS50966">
    <property type="entry name" value="ZF_SWIM"/>
    <property type="match status" value="1"/>
</dbReference>
<gene>
    <name evidence="7" type="ORF">PoB_002945400</name>
</gene>
<dbReference type="Pfam" id="PF04434">
    <property type="entry name" value="SWIM"/>
    <property type="match status" value="1"/>
</dbReference>
<dbReference type="InterPro" id="IPR019786">
    <property type="entry name" value="Zinc_finger_PHD-type_CS"/>
</dbReference>
<protein>
    <submittedName>
        <fullName evidence="7">Zinc finger swim domain-containing protein 1</fullName>
    </submittedName>
</protein>
<evidence type="ECO:0000256" key="2">
    <source>
        <dbReference type="ARBA" id="ARBA00022771"/>
    </source>
</evidence>
<organism evidence="7 8">
    <name type="scientific">Plakobranchus ocellatus</name>
    <dbReference type="NCBI Taxonomy" id="259542"/>
    <lineage>
        <taxon>Eukaryota</taxon>
        <taxon>Metazoa</taxon>
        <taxon>Spiralia</taxon>
        <taxon>Lophotrochozoa</taxon>
        <taxon>Mollusca</taxon>
        <taxon>Gastropoda</taxon>
        <taxon>Heterobranchia</taxon>
        <taxon>Euthyneura</taxon>
        <taxon>Panpulmonata</taxon>
        <taxon>Sacoglossa</taxon>
        <taxon>Placobranchoidea</taxon>
        <taxon>Plakobranchidae</taxon>
        <taxon>Plakobranchus</taxon>
    </lineage>
</organism>
<evidence type="ECO:0000256" key="4">
    <source>
        <dbReference type="PROSITE-ProRule" id="PRU00325"/>
    </source>
</evidence>
<reference evidence="7 8" key="1">
    <citation type="journal article" date="2021" name="Elife">
        <title>Chloroplast acquisition without the gene transfer in kleptoplastic sea slugs, Plakobranchus ocellatus.</title>
        <authorList>
            <person name="Maeda T."/>
            <person name="Takahashi S."/>
            <person name="Yoshida T."/>
            <person name="Shimamura S."/>
            <person name="Takaki Y."/>
            <person name="Nagai Y."/>
            <person name="Toyoda A."/>
            <person name="Suzuki Y."/>
            <person name="Arimoto A."/>
            <person name="Ishii H."/>
            <person name="Satoh N."/>
            <person name="Nishiyama T."/>
            <person name="Hasebe M."/>
            <person name="Maruyama T."/>
            <person name="Minagawa J."/>
            <person name="Obokata J."/>
            <person name="Shigenobu S."/>
        </authorList>
    </citation>
    <scope>NUCLEOTIDE SEQUENCE [LARGE SCALE GENOMIC DNA]</scope>
</reference>
<dbReference type="CDD" id="cd15489">
    <property type="entry name" value="PHD_SF"/>
    <property type="match status" value="1"/>
</dbReference>
<dbReference type="GO" id="GO:0008270">
    <property type="term" value="F:zinc ion binding"/>
    <property type="evidence" value="ECO:0007669"/>
    <property type="project" value="UniProtKB-KW"/>
</dbReference>
<evidence type="ECO:0000256" key="1">
    <source>
        <dbReference type="ARBA" id="ARBA00022723"/>
    </source>
</evidence>
<evidence type="ECO:0000259" key="5">
    <source>
        <dbReference type="PROSITE" id="PS50016"/>
    </source>
</evidence>
<dbReference type="InterPro" id="IPR019787">
    <property type="entry name" value="Znf_PHD-finger"/>
</dbReference>
<keyword evidence="3" id="KW-0862">Zinc</keyword>
<dbReference type="InterPro" id="IPR013083">
    <property type="entry name" value="Znf_RING/FYVE/PHD"/>
</dbReference>
<keyword evidence="2 4" id="KW-0863">Zinc-finger</keyword>
<keyword evidence="8" id="KW-1185">Reference proteome</keyword>
<dbReference type="SUPFAM" id="SSF57903">
    <property type="entry name" value="FYVE/PHD zinc finger"/>
    <property type="match status" value="1"/>
</dbReference>
<accession>A0AAV4A909</accession>